<proteinExistence type="predicted"/>
<dbReference type="STRING" id="667128.HMPREF0621_1446"/>
<comment type="caution">
    <text evidence="1">The sequence shown here is derived from an EMBL/GenBank/DDBJ whole genome shotgun (WGS) entry which is preliminary data.</text>
</comment>
<evidence type="ECO:0000313" key="2">
    <source>
        <dbReference type="Proteomes" id="UP000005519"/>
    </source>
</evidence>
<keyword evidence="2" id="KW-1185">Reference proteome</keyword>
<dbReference type="EMBL" id="ACZR01000014">
    <property type="protein sequence ID" value="EEX49923.1"/>
    <property type="molecule type" value="Genomic_DNA"/>
</dbReference>
<reference evidence="1 2" key="1">
    <citation type="submission" date="2009-10" db="EMBL/GenBank/DDBJ databases">
        <authorList>
            <person name="Muzny D."/>
            <person name="Qin X."/>
            <person name="Deng J."/>
            <person name="Jiang H."/>
            <person name="Liu Y."/>
            <person name="Qu J."/>
            <person name="Song X.-Z."/>
            <person name="Zhang L."/>
            <person name="Thornton R."/>
            <person name="Coyle M."/>
            <person name="Francisco L."/>
            <person name="Jackson L."/>
            <person name="Javaid M."/>
            <person name="Korchina V."/>
            <person name="Kovar C."/>
            <person name="Mata R."/>
            <person name="Mathew T."/>
            <person name="Ngo R."/>
            <person name="Nguyen L."/>
            <person name="Nguyen N."/>
            <person name="Okwuonu G."/>
            <person name="Ongeri F."/>
            <person name="Pham C."/>
            <person name="Simmons D."/>
            <person name="Wilczek-Boney K."/>
            <person name="Hale W."/>
            <person name="Jakkamsetti A."/>
            <person name="Pham P."/>
            <person name="Ruth R."/>
            <person name="San Lucas F."/>
            <person name="Warren J."/>
            <person name="Zhang J."/>
            <person name="Zhao Z."/>
            <person name="Zhou C."/>
            <person name="Zhu D."/>
            <person name="Lee S."/>
            <person name="Bess C."/>
            <person name="Blankenburg K."/>
            <person name="Forbes L."/>
            <person name="Fu Q."/>
            <person name="Gubbala S."/>
            <person name="Hirani K."/>
            <person name="Jayaseelan J.C."/>
            <person name="Lara F."/>
            <person name="Munidasa M."/>
            <person name="Palculict T."/>
            <person name="Patil S."/>
            <person name="Pu L.-L."/>
            <person name="Saada N."/>
            <person name="Tang L."/>
            <person name="Weissenberger G."/>
            <person name="Zhu Y."/>
            <person name="Hemphill L."/>
            <person name="Shang Y."/>
            <person name="Youmans B."/>
            <person name="Ayvaz T."/>
            <person name="Ross M."/>
            <person name="Santibanez J."/>
            <person name="Aqrawi P."/>
            <person name="Gross S."/>
            <person name="Joshi V."/>
            <person name="Fowler G."/>
            <person name="Nazareth L."/>
            <person name="Reid J."/>
            <person name="Worley K."/>
            <person name="Petrosino J."/>
            <person name="Highlander S."/>
            <person name="Gibbs R."/>
        </authorList>
    </citation>
    <scope>NUCLEOTIDE SEQUENCE [LARGE SCALE GENOMIC DNA]</scope>
    <source>
        <strain evidence="1 2">ATCC 43325</strain>
    </source>
</reference>
<gene>
    <name evidence="1" type="ORF">HMPREF0621_1446</name>
</gene>
<dbReference type="HOGENOM" id="CLU_1584297_0_0_6"/>
<sequence>MNILDVLDVQKLIIIRGHSGSGKSTFAHHQILAFQQDYPLGRVFHIENDHFLMLDSEYFWTPERFLEAKQQAQALLDEAFIFCQRYKMQDVLIVVSNVGGNAQEILQMKTRAAELYLQTEIYRLQNFFENTHCVNRQTVYEMYLNLMKNPVEDEIFVPVIQPMSAKVRSEIEKLQAPKRKNRYTKKM</sequence>
<dbReference type="Proteomes" id="UP000005519">
    <property type="component" value="Unassembled WGS sequence"/>
</dbReference>
<dbReference type="SUPFAM" id="SSF52540">
    <property type="entry name" value="P-loop containing nucleoside triphosphate hydrolases"/>
    <property type="match status" value="1"/>
</dbReference>
<name>C9PR22_9PAST</name>
<accession>C9PR22</accession>
<organism evidence="1 2">
    <name type="scientific">Pasteurella dagmatis ATCC 43325</name>
    <dbReference type="NCBI Taxonomy" id="667128"/>
    <lineage>
        <taxon>Bacteria</taxon>
        <taxon>Pseudomonadati</taxon>
        <taxon>Pseudomonadota</taxon>
        <taxon>Gammaproteobacteria</taxon>
        <taxon>Pasteurellales</taxon>
        <taxon>Pasteurellaceae</taxon>
        <taxon>Pasteurella</taxon>
    </lineage>
</organism>
<dbReference type="Gene3D" id="3.40.50.300">
    <property type="entry name" value="P-loop containing nucleotide triphosphate hydrolases"/>
    <property type="match status" value="1"/>
</dbReference>
<protein>
    <recommendedName>
        <fullName evidence="3">UDP-N-acetylglucosamine kinase</fullName>
    </recommendedName>
</protein>
<dbReference type="InterPro" id="IPR027417">
    <property type="entry name" value="P-loop_NTPase"/>
</dbReference>
<evidence type="ECO:0008006" key="3">
    <source>
        <dbReference type="Google" id="ProtNLM"/>
    </source>
</evidence>
<evidence type="ECO:0000313" key="1">
    <source>
        <dbReference type="EMBL" id="EEX49923.1"/>
    </source>
</evidence>
<dbReference type="AlphaFoldDB" id="C9PR22"/>